<proteinExistence type="predicted"/>
<dbReference type="RefSeq" id="WP_114841476.1">
    <property type="nucleotide sequence ID" value="NZ_CP031219.1"/>
</dbReference>
<organism evidence="1 2">
    <name type="scientific">Malaciobacter mytili LMG 24559</name>
    <dbReference type="NCBI Taxonomy" id="1032238"/>
    <lineage>
        <taxon>Bacteria</taxon>
        <taxon>Pseudomonadati</taxon>
        <taxon>Campylobacterota</taxon>
        <taxon>Epsilonproteobacteria</taxon>
        <taxon>Campylobacterales</taxon>
        <taxon>Arcobacteraceae</taxon>
        <taxon>Malaciobacter</taxon>
    </lineage>
</organism>
<gene>
    <name evidence="1" type="ORF">CP985_02670</name>
</gene>
<accession>A0AAX2AIT5</accession>
<reference evidence="1 2" key="1">
    <citation type="submission" date="2017-09" db="EMBL/GenBank/DDBJ databases">
        <title>Genomics of the genus Arcobacter.</title>
        <authorList>
            <person name="Perez-Cataluna A."/>
            <person name="Figueras M.J."/>
            <person name="Salas-Masso N."/>
        </authorList>
    </citation>
    <scope>NUCLEOTIDE SEQUENCE [LARGE SCALE GENOMIC DNA]</scope>
    <source>
        <strain evidence="1 2">CECT 7386</strain>
    </source>
</reference>
<dbReference type="KEGG" id="amyt:AMYT_1023"/>
<keyword evidence="2" id="KW-1185">Reference proteome</keyword>
<comment type="caution">
    <text evidence="1">The sequence shown here is derived from an EMBL/GenBank/DDBJ whole genome shotgun (WGS) entry which is preliminary data.</text>
</comment>
<dbReference type="AlphaFoldDB" id="A0AAX2AIT5"/>
<name>A0AAX2AIT5_9BACT</name>
<dbReference type="EMBL" id="NXID01000005">
    <property type="protein sequence ID" value="RXK16664.1"/>
    <property type="molecule type" value="Genomic_DNA"/>
</dbReference>
<evidence type="ECO:0000313" key="1">
    <source>
        <dbReference type="EMBL" id="RXK16664.1"/>
    </source>
</evidence>
<protein>
    <submittedName>
        <fullName evidence="1">Uncharacterized protein</fullName>
    </submittedName>
</protein>
<evidence type="ECO:0000313" key="2">
    <source>
        <dbReference type="Proteomes" id="UP000290092"/>
    </source>
</evidence>
<sequence length="151" mass="18031">MKKIILLFISFFYLHANSYEYNKINMEANFNILDKNNSKNMKFYYKLGIYYDTLNGFKEKSYCFFNTKVNYDTFNKPKYKICLKNDNKAQIYILNKSNRYSSSDEFNIQIKDISLKIINKKRNKSCNSKATSYSNLNKKITKCLKDVNELI</sequence>
<dbReference type="Proteomes" id="UP000290092">
    <property type="component" value="Unassembled WGS sequence"/>
</dbReference>